<dbReference type="GO" id="GO:0072344">
    <property type="term" value="P:rescue of stalled ribosome"/>
    <property type="evidence" value="ECO:0007669"/>
    <property type="project" value="TreeGrafter"/>
</dbReference>
<dbReference type="AlphaFoldDB" id="A0A3R6Z521"/>
<evidence type="ECO:0000256" key="1">
    <source>
        <dbReference type="ARBA" id="ARBA00004496"/>
    </source>
</evidence>
<dbReference type="Gene3D" id="2.30.310.10">
    <property type="entry name" value="ibrinogen binding protein from staphylococcus aureus domain"/>
    <property type="match status" value="1"/>
</dbReference>
<dbReference type="PANTHER" id="PTHR15239">
    <property type="entry name" value="NUCLEAR EXPORT MEDIATOR FACTOR NEMF"/>
    <property type="match status" value="1"/>
</dbReference>
<dbReference type="GO" id="GO:1990112">
    <property type="term" value="C:RQC complex"/>
    <property type="evidence" value="ECO:0007669"/>
    <property type="project" value="TreeGrafter"/>
</dbReference>
<keyword evidence="3" id="KW-0963">Cytoplasm</keyword>
<dbReference type="EMBL" id="QUSY01000312">
    <property type="protein sequence ID" value="RHY30471.1"/>
    <property type="molecule type" value="Genomic_DNA"/>
</dbReference>
<feature type="region of interest" description="Disordered" evidence="7">
    <location>
        <begin position="788"/>
        <end position="840"/>
    </location>
</feature>
<evidence type="ECO:0000313" key="10">
    <source>
        <dbReference type="EMBL" id="RHY30471.1"/>
    </source>
</evidence>
<proteinExistence type="inferred from homology"/>
<evidence type="ECO:0000256" key="4">
    <source>
        <dbReference type="ARBA" id="ARBA00023054"/>
    </source>
</evidence>
<name>A0A3R6Z521_9STRA</name>
<dbReference type="InterPro" id="IPR051608">
    <property type="entry name" value="RQC_Subunit_NEMF"/>
</dbReference>
<evidence type="ECO:0000256" key="7">
    <source>
        <dbReference type="SAM" id="MobiDB-lite"/>
    </source>
</evidence>
<dbReference type="GO" id="GO:0000049">
    <property type="term" value="F:tRNA binding"/>
    <property type="evidence" value="ECO:0007669"/>
    <property type="project" value="TreeGrafter"/>
</dbReference>
<evidence type="ECO:0000313" key="11">
    <source>
        <dbReference type="Proteomes" id="UP000285060"/>
    </source>
</evidence>
<dbReference type="Pfam" id="PF05670">
    <property type="entry name" value="NFACT-R_1"/>
    <property type="match status" value="1"/>
</dbReference>
<evidence type="ECO:0000256" key="2">
    <source>
        <dbReference type="ARBA" id="ARBA00008318"/>
    </source>
</evidence>
<organism evidence="10 11">
    <name type="scientific">Aphanomyces invadans</name>
    <dbReference type="NCBI Taxonomy" id="157072"/>
    <lineage>
        <taxon>Eukaryota</taxon>
        <taxon>Sar</taxon>
        <taxon>Stramenopiles</taxon>
        <taxon>Oomycota</taxon>
        <taxon>Saprolegniomycetes</taxon>
        <taxon>Saprolegniales</taxon>
        <taxon>Verrucalvaceae</taxon>
        <taxon>Aphanomyces</taxon>
    </lineage>
</organism>
<feature type="compositionally biased region" description="Basic residues" evidence="7">
    <location>
        <begin position="1076"/>
        <end position="1087"/>
    </location>
</feature>
<comment type="caution">
    <text evidence="10">The sequence shown here is derived from an EMBL/GenBank/DDBJ whole genome shotgun (WGS) entry which is preliminary data.</text>
</comment>
<feature type="coiled-coil region" evidence="6">
    <location>
        <begin position="479"/>
        <end position="520"/>
    </location>
</feature>
<dbReference type="InterPro" id="IPR021846">
    <property type="entry name" value="NFACT-C"/>
</dbReference>
<dbReference type="GO" id="GO:0043023">
    <property type="term" value="F:ribosomal large subunit binding"/>
    <property type="evidence" value="ECO:0007669"/>
    <property type="project" value="TreeGrafter"/>
</dbReference>
<dbReference type="Pfam" id="PF11923">
    <property type="entry name" value="NFACT-C"/>
    <property type="match status" value="1"/>
</dbReference>
<dbReference type="PANTHER" id="PTHR15239:SF6">
    <property type="entry name" value="RIBOSOME QUALITY CONTROL COMPLEX SUBUNIT NEMF"/>
    <property type="match status" value="1"/>
</dbReference>
<feature type="compositionally biased region" description="Basic residues" evidence="7">
    <location>
        <begin position="827"/>
        <end position="836"/>
    </location>
</feature>
<accession>A0A3R6Z521</accession>
<dbReference type="VEuPathDB" id="FungiDB:H310_14136"/>
<comment type="similarity">
    <text evidence="2">Belongs to the NEMF family.</text>
</comment>
<protein>
    <recommendedName>
        <fullName evidence="5">Ribosome quality control complex subunit 2</fullName>
    </recommendedName>
</protein>
<dbReference type="GO" id="GO:0005737">
    <property type="term" value="C:cytoplasm"/>
    <property type="evidence" value="ECO:0007669"/>
    <property type="project" value="UniProtKB-SubCell"/>
</dbReference>
<keyword evidence="11" id="KW-1185">Reference proteome</keyword>
<evidence type="ECO:0000256" key="6">
    <source>
        <dbReference type="SAM" id="Coils"/>
    </source>
</evidence>
<dbReference type="Proteomes" id="UP000285060">
    <property type="component" value="Unassembled WGS sequence"/>
</dbReference>
<evidence type="ECO:0000259" key="9">
    <source>
        <dbReference type="Pfam" id="PF11923"/>
    </source>
</evidence>
<dbReference type="GO" id="GO:1990116">
    <property type="term" value="P:ribosome-associated ubiquitin-dependent protein catabolic process"/>
    <property type="evidence" value="ECO:0007669"/>
    <property type="project" value="TreeGrafter"/>
</dbReference>
<dbReference type="InterPro" id="IPR008532">
    <property type="entry name" value="NFACT_RNA-bd"/>
</dbReference>
<sequence length="1087" mass="120092">SIDFHHTTLTNSDTSTMKTRMAIDDISAMVGSIQKNVVNMRVTNIYDAEVNKTYILKLASPGLPKVFLLLQSGIRFHTTAYARETASALPLQFTMKLRKHLRGKRLASVVQCASDRVIDFCFGDGDQRHHLILELYAAGNIILTDHAYTILSLLRTHAYDDQVKVAVKQQYPIDNAMVVGNVAGGENLFSTGGDLILFIQQYMQDLASKEKSKKQYSLKQILMSKESGYGNFGPTIVEHCMVEAGIAPSLKIKTVTSHVQVPLTEADAQGLVDSLKSAPSLLEELSTNQVIIHGDQSDDTDTSRHGFIVLNENGHFDEFTPYLYAQHRGKPVQEFHTFDQAVDEYFSKIEAQAAEAEKKQAAQVAETKLDKLKKHQQEQMEAFRKTQEVAVAQAMLVEQNQQDIENVLLVIRSALASGMDWSDLEDLIKQEQHNGNPVATLIHKLDLAQNRVSVLLCDQEAEDEAVAHLVSIDLSLSALANARELYSKKKTAVKKAQKAIEATDKAIEQAAKKHDKKQAQQQLQRKTMYQRRKTMWFEKFHWFITREKYLVLAGKDAQQNETLVKRYLRKGDIFVHADLHGAATCIVRNRISDGSESIPVSALEQAGCMSVCRSKAWANQVVAGAYWVHADQVSKSAPTGEFLTTGSFMIRGKKNYIPAARLEMGLAIVFRIDESSVRNHIGDQGIALPAARRWPILRLQAEEPDDVEDSHAEASQIPDQVADVDAAFVDEMEAAKEIPAEVDEGESDKAMDVHDVVLEEEGDESKDVSEEFVDKPVGKKVLSAKERRELKKKKKMANASDDVVSSEPFDVPTKAKGPSAPAPVRGKQGKLKKMKKKYADQDEDERLLRMAALGNVKSLQAAITKTTSEAVAAEENAADDIETNANDAASSGKNDAFQYGGLHRVQIVGGVVDEEKELFYKLQRERKAQLLEQEEEEAQNATFLESFTGNPLPNDILLFAMPMCAPYSTLELYTYKVKLTPGTQKKGKAVQFAVDHFLKLKPKPAALLASTVTDAASTTNEGEVAHNSPDGDPVEAQKELIKCVPESDLIGCIVGPVKVSAPGLNSAAMKKSASQKPKKAHKNTSTK</sequence>
<dbReference type="FunFam" id="2.30.310.10:FF:000003">
    <property type="entry name" value="Zinc knuckle domain containing protein"/>
    <property type="match status" value="1"/>
</dbReference>
<evidence type="ECO:0000256" key="3">
    <source>
        <dbReference type="ARBA" id="ARBA00022490"/>
    </source>
</evidence>
<comment type="subcellular location">
    <subcellularLocation>
        <location evidence="1">Cytoplasm</location>
    </subcellularLocation>
</comment>
<dbReference type="Pfam" id="PF05833">
    <property type="entry name" value="NFACT_N"/>
    <property type="match status" value="1"/>
</dbReference>
<reference evidence="10 11" key="1">
    <citation type="submission" date="2018-08" db="EMBL/GenBank/DDBJ databases">
        <title>Aphanomyces genome sequencing and annotation.</title>
        <authorList>
            <person name="Minardi D."/>
            <person name="Oidtmann B."/>
            <person name="Van Der Giezen M."/>
            <person name="Studholme D.J."/>
        </authorList>
    </citation>
    <scope>NUCLEOTIDE SEQUENCE [LARGE SCALE GENOMIC DNA]</scope>
    <source>
        <strain evidence="10 11">NJM0002</strain>
    </source>
</reference>
<evidence type="ECO:0000256" key="5">
    <source>
        <dbReference type="ARBA" id="ARBA00070414"/>
    </source>
</evidence>
<keyword evidence="4 6" id="KW-0175">Coiled coil</keyword>
<feature type="domain" description="NFACT RNA-binding" evidence="8">
    <location>
        <begin position="539"/>
        <end position="652"/>
    </location>
</feature>
<feature type="region of interest" description="Disordered" evidence="7">
    <location>
        <begin position="1065"/>
        <end position="1087"/>
    </location>
</feature>
<evidence type="ECO:0000259" key="8">
    <source>
        <dbReference type="Pfam" id="PF05670"/>
    </source>
</evidence>
<gene>
    <name evidence="10" type="ORF">DYB32_004292</name>
</gene>
<feature type="non-terminal residue" evidence="10">
    <location>
        <position position="1"/>
    </location>
</feature>
<feature type="domain" description="NFACT protein C-terminal" evidence="9">
    <location>
        <begin position="938"/>
        <end position="1060"/>
    </location>
</feature>